<sequence length="80" mass="8788">MILKQDLKWSPDGMRVEIIRAGEYEDKELPERVREIATAAGIVSDKRTPVARGADKSKNSIHRGCPNDAHSGRASCSVPD</sequence>
<proteinExistence type="predicted"/>
<dbReference type="AlphaFoldDB" id="A0A3K0ZZT4"/>
<evidence type="ECO:0000313" key="2">
    <source>
        <dbReference type="EMBL" id="MGE14976.1"/>
    </source>
</evidence>
<organism evidence="2 3">
    <name type="scientific">Escherichia coli</name>
    <dbReference type="NCBI Taxonomy" id="562"/>
    <lineage>
        <taxon>Bacteria</taxon>
        <taxon>Pseudomonadati</taxon>
        <taxon>Pseudomonadota</taxon>
        <taxon>Gammaproteobacteria</taxon>
        <taxon>Enterobacterales</taxon>
        <taxon>Enterobacteriaceae</taxon>
        <taxon>Escherichia</taxon>
    </lineage>
</organism>
<gene>
    <name evidence="2" type="ORF">D9D43_15520</name>
</gene>
<dbReference type="RefSeq" id="WP_061157898.1">
    <property type="nucleotide sequence ID" value="NZ_CAXHYO010000001.1"/>
</dbReference>
<evidence type="ECO:0008006" key="4">
    <source>
        <dbReference type="Google" id="ProtNLM"/>
    </source>
</evidence>
<dbReference type="Proteomes" id="UP000272336">
    <property type="component" value="Unassembled WGS sequence"/>
</dbReference>
<comment type="caution">
    <text evidence="2">The sequence shown here is derived from an EMBL/GenBank/DDBJ whole genome shotgun (WGS) entry which is preliminary data.</text>
</comment>
<name>A0A3K0ZZT4_ECOLX</name>
<dbReference type="EMBL" id="RNLZ01000028">
    <property type="protein sequence ID" value="MGE14976.1"/>
    <property type="molecule type" value="Genomic_DNA"/>
</dbReference>
<reference evidence="2 3" key="1">
    <citation type="submission" date="2018-10" db="EMBL/GenBank/DDBJ databases">
        <authorList>
            <consortium name="NARMS: The National Antimicrobial Resistance Monitoring System"/>
        </authorList>
    </citation>
    <scope>NUCLEOTIDE SEQUENCE [LARGE SCALE GENOMIC DNA]</scope>
    <source>
        <strain evidence="2 3">CVM N17EC0060</strain>
    </source>
</reference>
<evidence type="ECO:0000256" key="1">
    <source>
        <dbReference type="SAM" id="MobiDB-lite"/>
    </source>
</evidence>
<protein>
    <recommendedName>
        <fullName evidence="4">Bacteriophage protein</fullName>
    </recommendedName>
</protein>
<accession>A0A3K0ZZT4</accession>
<evidence type="ECO:0000313" key="3">
    <source>
        <dbReference type="Proteomes" id="UP000272336"/>
    </source>
</evidence>
<feature type="region of interest" description="Disordered" evidence="1">
    <location>
        <begin position="48"/>
        <end position="80"/>
    </location>
</feature>
<feature type="compositionally biased region" description="Basic and acidic residues" evidence="1">
    <location>
        <begin position="48"/>
        <end position="58"/>
    </location>
</feature>